<dbReference type="PANTHER" id="PTHR13715">
    <property type="entry name" value="RYANODINE RECEPTOR AND IP3 RECEPTOR"/>
    <property type="match status" value="1"/>
</dbReference>
<dbReference type="STRING" id="857967.G0QUB0"/>
<dbReference type="InParanoid" id="G0QUB0"/>
<dbReference type="SUPFAM" id="SSF82109">
    <property type="entry name" value="MIR domain"/>
    <property type="match status" value="1"/>
</dbReference>
<feature type="domain" description="MIR" evidence="5">
    <location>
        <begin position="170"/>
        <end position="228"/>
    </location>
</feature>
<dbReference type="PROSITE" id="PS50919">
    <property type="entry name" value="MIR"/>
    <property type="match status" value="1"/>
</dbReference>
<dbReference type="EC" id="2.4.1.69" evidence="7"/>
<feature type="transmembrane region" description="Helical" evidence="4">
    <location>
        <begin position="2401"/>
        <end position="2427"/>
    </location>
</feature>
<feature type="transmembrane region" description="Helical" evidence="4">
    <location>
        <begin position="2548"/>
        <end position="2569"/>
    </location>
</feature>
<dbReference type="SUPFAM" id="SSF100909">
    <property type="entry name" value="IP3 receptor type 1 binding core, domain 2"/>
    <property type="match status" value="2"/>
</dbReference>
<dbReference type="OMA" id="CIERTIM"/>
<dbReference type="OrthoDB" id="294483at2759"/>
<dbReference type="GO" id="GO:0006816">
    <property type="term" value="P:calcium ion transport"/>
    <property type="evidence" value="ECO:0007669"/>
    <property type="project" value="InterPro"/>
</dbReference>
<gene>
    <name evidence="7" type="ORF">IMG5_116080</name>
</gene>
<evidence type="ECO:0000259" key="6">
    <source>
        <dbReference type="PROSITE" id="PS51352"/>
    </source>
</evidence>
<evidence type="ECO:0000259" key="5">
    <source>
        <dbReference type="PROSITE" id="PS50919"/>
    </source>
</evidence>
<keyword evidence="4" id="KW-1133">Transmembrane helix</keyword>
<dbReference type="GO" id="GO:0003887">
    <property type="term" value="F:DNA-directed DNA polymerase activity"/>
    <property type="evidence" value="ECO:0007669"/>
    <property type="project" value="UniProtKB-EC"/>
</dbReference>
<keyword evidence="7" id="KW-0808">Transferase</keyword>
<organism evidence="7 8">
    <name type="scientific">Ichthyophthirius multifiliis</name>
    <name type="common">White spot disease agent</name>
    <name type="synonym">Ich</name>
    <dbReference type="NCBI Taxonomy" id="5932"/>
    <lineage>
        <taxon>Eukaryota</taxon>
        <taxon>Sar</taxon>
        <taxon>Alveolata</taxon>
        <taxon>Ciliophora</taxon>
        <taxon>Intramacronucleata</taxon>
        <taxon>Oligohymenophorea</taxon>
        <taxon>Hymenostomatida</taxon>
        <taxon>Ophryoglenina</taxon>
        <taxon>Ichthyophthirius</taxon>
    </lineage>
</organism>
<dbReference type="PROSITE" id="PS51352">
    <property type="entry name" value="THIOREDOXIN_2"/>
    <property type="match status" value="1"/>
</dbReference>
<keyword evidence="2" id="KW-0675">Receptor</keyword>
<feature type="domain" description="Thioredoxin" evidence="6">
    <location>
        <begin position="2689"/>
        <end position="2811"/>
    </location>
</feature>
<dbReference type="eggNOG" id="KOG0191">
    <property type="taxonomic scope" value="Eukaryota"/>
</dbReference>
<keyword evidence="3" id="KW-0175">Coiled coil</keyword>
<dbReference type="InterPro" id="IPR016024">
    <property type="entry name" value="ARM-type_fold"/>
</dbReference>
<dbReference type="InterPro" id="IPR016093">
    <property type="entry name" value="MIR_motif"/>
</dbReference>
<dbReference type="EC" id="5.2.1.8" evidence="7"/>
<dbReference type="eggNOG" id="KOG3533">
    <property type="taxonomic scope" value="Eukaryota"/>
</dbReference>
<evidence type="ECO:0000313" key="7">
    <source>
        <dbReference type="EMBL" id="EGR31182.1"/>
    </source>
</evidence>
<keyword evidence="7" id="KW-0328">Glycosyltransferase</keyword>
<dbReference type="InterPro" id="IPR035910">
    <property type="entry name" value="RyR/IP3R_RIH_dom_sf"/>
</dbReference>
<evidence type="ECO:0000256" key="3">
    <source>
        <dbReference type="SAM" id="Coils"/>
    </source>
</evidence>
<dbReference type="Pfam" id="PF08454">
    <property type="entry name" value="RIH_assoc"/>
    <property type="match status" value="1"/>
</dbReference>
<evidence type="ECO:0000256" key="2">
    <source>
        <dbReference type="ARBA" id="ARBA00023170"/>
    </source>
</evidence>
<reference evidence="7 8" key="1">
    <citation type="submission" date="2011-07" db="EMBL/GenBank/DDBJ databases">
        <authorList>
            <person name="Coyne R."/>
            <person name="Brami D."/>
            <person name="Johnson J."/>
            <person name="Hostetler J."/>
            <person name="Hannick L."/>
            <person name="Clark T."/>
            <person name="Cassidy-Hanley D."/>
            <person name="Inman J."/>
        </authorList>
    </citation>
    <scope>NUCLEOTIDE SEQUENCE [LARGE SCALE GENOMIC DNA]</scope>
    <source>
        <strain evidence="7 8">G5</strain>
    </source>
</reference>
<feature type="coiled-coil region" evidence="3">
    <location>
        <begin position="92"/>
        <end position="119"/>
    </location>
</feature>
<feature type="transmembrane region" description="Helical" evidence="4">
    <location>
        <begin position="2447"/>
        <end position="2471"/>
    </location>
</feature>
<dbReference type="EC" id="2.7.7.7" evidence="7"/>
<dbReference type="Gene3D" id="3.40.30.10">
    <property type="entry name" value="Glutaredoxin"/>
    <property type="match status" value="1"/>
</dbReference>
<dbReference type="InterPro" id="IPR015925">
    <property type="entry name" value="Ryanodine_IP3_receptor"/>
</dbReference>
<dbReference type="GeneID" id="14907322"/>
<keyword evidence="7" id="KW-0548">Nucleotidyltransferase</keyword>
<dbReference type="GO" id="GO:0008107">
    <property type="term" value="F:galactoside 2-alpha-L-fucosyltransferase activity"/>
    <property type="evidence" value="ECO:0007669"/>
    <property type="project" value="UniProtKB-EC"/>
</dbReference>
<sequence length="2830" mass="337369">MGKTLFYGRNQCRTTKAPLNNTKGSEINQKNLLYGSIDYAKAWKLNLYQEPITKDHIDNENENYLKAGDIIWIVLSQKKFYLSCERFNDPFIDLMIQQKQDLERQKMNELQQIFQVSQEKQIENLNKELFENYNTQFQSIKNSIDSDMMLFYELSNNGLFKIEPINIFEGGELHWGEKYRIKHLISGKYLKCEKKIGIFNNNNENQIIYELGLTNILDSQTLFKFVPIENLQNKYMSKSNIHKDAYFRLQYQDQENILWLGFQEEFNDQNLEQEQNNKPIFEKKLRDMNIFRFRKSEYQDIWETHFLLSAIPLFIQLSLNIVNVTMKEFELKQQDQKFIYFEFNFDKVVNTIKNLQEFITNKIICNISMKHEYNYPAQDRQNKFREQGLLGLFCWFLIKVFPQKEEFQILDLKADESLLQDEQDQELQQNIKRKEKIYRQCVSHIKKRYKISYDIYNLIKLSCYKNNINQEYFFQFAHNFAHHIGYGKFVTESFEFCFKGNFNILQSLHQFEFQKDKVDQVGPESSSNNTFGHEVSTESFFITLIKRFRRMEPYTKNDILSLLASFCILEDSTIYINQEKIFQSFVDNRTIIFTQLLKIREENDEIFKIQMRKKNPKTEEYEIVSRLLETFDKRNIQNQKKNITNKIIGDYFLSQIDLYCNMCANRNYTCGKAFANIFSAKTLQKYINSSQISLDLRARFCRLQRNIYIDKEPRLKIQKPNLVRIFKPQNDNNDQKKILNILFDPILIKMSKNPDCRVGKEKEEYIQMNKKIFEKYNDKNREDDIYIKFIQNNDAEDKEFLDDIKIFIKKQLKQCFQEIMKFESMKLVKQFVECDYSSNQDIYNKIFNNFTYEIIQSFHIMLKFGLFTDYSGNNSRNIFNDIVTYLSFILEFDIDYASELIKNGSRGKEQQKIPPLKRSKYQLIFIIILFVQNQQLQGYIANNEKQTKEQLNNNTDLINTLKVFSAVGGQGLNVLKGLTNLVVKEDEEEDQTEDIIKKIDIDSQNEKSTSFLKTYQSLLKLLQKYTNKTYKKKEIKISKDLEALIKIEICKIYEYLMDWREDFFINNIMKYFTEKFYNKYQILLEKPQKNQELEYQKLEKELNQELQESLPENMFSVGEPIFKNQAFRKFKQFGYEKNNTKDEPEVNNIDDIIKRPFVESLIIGFYFAIDSDLQNSLMNLIYRCYNQKSKFLKNLNKINLVKSGQSDSAYQKMSKLISKLKALISYSQSWLQIIEQNNYNEKAEENLDITLQKLSKLHEIFVDSEDNQEQFEVSQKIFKHLEGHIVLFQFIEQGVSILELNANYFQEYHTDCQYSYKKDFTNKVIEVFKKCHFILIQFCKKNRKIQKNIFKSYEKLLLNQSYINIGQIDLIKEIFKENIELSYQADAYFKYIKKIIKIHGKYPQLLDLFQIQIQNSMKSDNNEIQKYVIDNMFDPKFIQYINVNKIKLLKVLKFINKYSHFTQIIDVMMMNKYYLFKMIRNNMINYISHLKPQEIKVLIRPQILNLQQKKETYKQMILIKMKKLKKLSLIYKKQQNFIKEIQTMNKLKMKNIQQNIFKLQLMLQNSNNQELHLYIKLIKIQELKYQYKSKLKTKKYSFVIKEFINKIQSNIICIKSQIINLFIKQLNQKYIYILLKDLVQKQQQANNFILNNDDEYEDKLPEQQNFNNQFSISNVVKKSQDSNSKQKKMINKFKIYLMINYLKQNKQKEILFIQNYGHYQKGSLNNHRKKILKKTKQNKKSELNEMIKEERRRFCNCITEFEKFVEKPKEAAEDLLICKEDIIKKLLMFIQYWRQLGASKGSVIFTLKSLRHIVVKKGPQELADQDKSKEQEQKKFRQNVMNGLNTTRICITLIMNESSQDKIYLYYIFRLLISLLDDGNQNVQETVYNFFIHNSESEKFFKQLYYIMNDEINYIAKYKGEKTSIGSGKGSGKKPLIENVLRLLQLFCEGHNQKLQDYLRFQKSSKINYDLISQIVKLLVSIKISNETYGAVKQCFDTLTEVVQGPCKENQLTIIQSKFLDYALDLLKEENVYAQGVDNIVEEIQDEEEVEQIKNSQLQQKGRQSGQFVQKKSDQEPLLNGQQKIAKEQQEVYDFVKEFTTEQKKEQQNFIMGGIIGDLTNLTSSLINAGLGAVVAVGQKALELGQDSEDDQYKVLNQLKQRQEIQMLRRETFKFFCDNTIHIEMLRGDQLTILYFPKLPYCHLPKENKELFHENVDYNSDKGKLRTLIEESEYFIKVMEHEEKCKKLFKKSFITGLIAENKGLWENLAFTCNCIINILILASYGVLKGERELLIIKATTPNGIDIDYYKSLLQTSRIQDPRLFQVDRFDWTLNLIQAFGLTNLVFSSLVIVLFFVKKAPLLLEDMWRNWYSKNQGLTQKLIYIIPLLLQSLKTCLTDFDFVYYTCYISFCIIGLAVHPFFFGFLIVDFMRIKLLKNVVKAVYIPRVDLALTFMVFVLIQYYFTIISYILLYDQYLDHGGSCTILWKCFLYTFNWTFKETGSIGGLLIDPDIKNKVLQPIISVDDNGNIQVEEIVNKQFLGRFFYDNLFIFILVILLINMVAGIIIDNFSALKDETQSKESSLERKCFVCGIDRELIEKSYDDVQDGFLQHLKRDHYMWNYVYFKAYLNMKDSKELTGNESYVKEQLKTLDVSWFPVKRSLNIIDEDMKNELARKEQIDKYEHIFIYLIQTKQWFHDVKAETLTNLNYREYIFSSESNIFVDFFTPWCMYCRQMANEINLLFDHYQKENSRKDVRIVKVNCDDEVEVCRYFKVSSYPTILLFKKGQSEQPINFESYRLFLYLMQFIEDNIEPENKKFYNPFQQNQKNKLM</sequence>
<feature type="transmembrane region" description="Helical" evidence="4">
    <location>
        <begin position="2331"/>
        <end position="2356"/>
    </location>
</feature>
<dbReference type="GO" id="GO:0003756">
    <property type="term" value="F:protein disulfide isomerase activity"/>
    <property type="evidence" value="ECO:0007669"/>
    <property type="project" value="UniProtKB-EC"/>
</dbReference>
<keyword evidence="7" id="KW-0413">Isomerase</keyword>
<dbReference type="EC" id="5.3.4.1" evidence="7"/>
<dbReference type="InterPro" id="IPR036249">
    <property type="entry name" value="Thioredoxin-like_sf"/>
</dbReference>
<dbReference type="InterPro" id="IPR013662">
    <property type="entry name" value="RIH_assoc-dom"/>
</dbReference>
<evidence type="ECO:0000313" key="8">
    <source>
        <dbReference type="Proteomes" id="UP000008983"/>
    </source>
</evidence>
<keyword evidence="4" id="KW-0472">Membrane</keyword>
<dbReference type="RefSeq" id="XP_004034668.1">
    <property type="nucleotide sequence ID" value="XM_004034620.1"/>
</dbReference>
<dbReference type="Proteomes" id="UP000008983">
    <property type="component" value="Unassembled WGS sequence"/>
</dbReference>
<dbReference type="InterPro" id="IPR036300">
    <property type="entry name" value="MIR_dom_sf"/>
</dbReference>
<dbReference type="SUPFAM" id="SSF52833">
    <property type="entry name" value="Thioredoxin-like"/>
    <property type="match status" value="1"/>
</dbReference>
<dbReference type="EMBL" id="GL983907">
    <property type="protein sequence ID" value="EGR31182.1"/>
    <property type="molecule type" value="Genomic_DNA"/>
</dbReference>
<dbReference type="Pfam" id="PF00085">
    <property type="entry name" value="Thioredoxin"/>
    <property type="match status" value="1"/>
</dbReference>
<keyword evidence="8" id="KW-1185">Reference proteome</keyword>
<evidence type="ECO:0000256" key="4">
    <source>
        <dbReference type="SAM" id="Phobius"/>
    </source>
</evidence>
<dbReference type="SUPFAM" id="SSF48371">
    <property type="entry name" value="ARM repeat"/>
    <property type="match status" value="1"/>
</dbReference>
<dbReference type="InterPro" id="IPR013766">
    <property type="entry name" value="Thioredoxin_domain"/>
</dbReference>
<keyword evidence="1" id="KW-0677">Repeat</keyword>
<dbReference type="Gene3D" id="2.80.10.50">
    <property type="match status" value="1"/>
</dbReference>
<dbReference type="CDD" id="cd02961">
    <property type="entry name" value="PDI_a_family"/>
    <property type="match status" value="1"/>
</dbReference>
<dbReference type="GO" id="GO:0003755">
    <property type="term" value="F:peptidyl-prolyl cis-trans isomerase activity"/>
    <property type="evidence" value="ECO:0007669"/>
    <property type="project" value="UniProtKB-EC"/>
</dbReference>
<dbReference type="PANTHER" id="PTHR13715:SF99">
    <property type="entry name" value="INOSITOL 1,4,5-TRISPHOSPHATE RECEPTOR-LIKE PROTEIN A"/>
    <property type="match status" value="1"/>
</dbReference>
<keyword evidence="4" id="KW-0812">Transmembrane</keyword>
<dbReference type="Pfam" id="PF02815">
    <property type="entry name" value="MIR"/>
    <property type="match status" value="1"/>
</dbReference>
<evidence type="ECO:0000256" key="1">
    <source>
        <dbReference type="ARBA" id="ARBA00022737"/>
    </source>
</evidence>
<accession>G0QUB0</accession>
<proteinExistence type="predicted"/>
<protein>
    <submittedName>
        <fullName evidence="7">MIR domain protein</fullName>
        <ecNumber evidence="7">2.4.1.69</ecNumber>
        <ecNumber evidence="7">2.7.7.7</ecNumber>
        <ecNumber evidence="7">5.2.1.8</ecNumber>
        <ecNumber evidence="7">5.3.4.1</ecNumber>
    </submittedName>
</protein>
<name>G0QUB0_ICHMU</name>